<accession>A0A841PS44</accession>
<dbReference type="AlphaFoldDB" id="A0A841PS44"/>
<protein>
    <submittedName>
        <fullName evidence="1">Uncharacterized protein</fullName>
    </submittedName>
</protein>
<dbReference type="EMBL" id="JACHHJ010000001">
    <property type="protein sequence ID" value="MBB6449111.1"/>
    <property type="molecule type" value="Genomic_DNA"/>
</dbReference>
<reference evidence="1 2" key="1">
    <citation type="submission" date="2020-08" db="EMBL/GenBank/DDBJ databases">
        <title>Genomic Encyclopedia of Type Strains, Phase IV (KMG-IV): sequencing the most valuable type-strain genomes for metagenomic binning, comparative biology and taxonomic classification.</title>
        <authorList>
            <person name="Goeker M."/>
        </authorList>
    </citation>
    <scope>NUCLEOTIDE SEQUENCE [LARGE SCALE GENOMIC DNA]</scope>
    <source>
        <strain evidence="1 2">DSM 21769</strain>
    </source>
</reference>
<evidence type="ECO:0000313" key="2">
    <source>
        <dbReference type="Proteomes" id="UP000568839"/>
    </source>
</evidence>
<comment type="caution">
    <text evidence="1">The sequence shown here is derived from an EMBL/GenBank/DDBJ whole genome shotgun (WGS) entry which is preliminary data.</text>
</comment>
<dbReference type="RefSeq" id="WP_184403031.1">
    <property type="nucleotide sequence ID" value="NZ_JACHHJ010000001.1"/>
</dbReference>
<evidence type="ECO:0000313" key="1">
    <source>
        <dbReference type="EMBL" id="MBB6449111.1"/>
    </source>
</evidence>
<dbReference type="Proteomes" id="UP000568839">
    <property type="component" value="Unassembled WGS sequence"/>
</dbReference>
<proteinExistence type="predicted"/>
<keyword evidence="2" id="KW-1185">Reference proteome</keyword>
<name>A0A841PS44_9BACL</name>
<gene>
    <name evidence="1" type="ORF">HNR44_001060</name>
</gene>
<sequence length="173" mass="20423">MFWLIFTIVGCGSEGAEDLDEDLARMHYDTYRNVEPNELYVRNQSSEANEDIERYSDYYGAFLDDYYDELHTLYDHVDDVDEQSTKESVERMIDLVDEISNRPTPPEYYDLRDVTLGSLVELYRVQEYTNRCSDNGDQDDCDLMRIHAENITEYLRTMEYTYEAKLADYGLVS</sequence>
<organism evidence="1 2">
    <name type="scientific">Geomicrobium halophilum</name>
    <dbReference type="NCBI Taxonomy" id="549000"/>
    <lineage>
        <taxon>Bacteria</taxon>
        <taxon>Bacillati</taxon>
        <taxon>Bacillota</taxon>
        <taxon>Bacilli</taxon>
        <taxon>Bacillales</taxon>
        <taxon>Geomicrobium</taxon>
    </lineage>
</organism>